<dbReference type="InterPro" id="IPR013656">
    <property type="entry name" value="PAS_4"/>
</dbReference>
<feature type="domain" description="PAS" evidence="8">
    <location>
        <begin position="313"/>
        <end position="383"/>
    </location>
</feature>
<evidence type="ECO:0000256" key="4">
    <source>
        <dbReference type="ARBA" id="ARBA00022679"/>
    </source>
</evidence>
<dbReference type="Pfam" id="PF08448">
    <property type="entry name" value="PAS_4"/>
    <property type="match status" value="4"/>
</dbReference>
<dbReference type="InterPro" id="IPR004358">
    <property type="entry name" value="Sig_transdc_His_kin-like_C"/>
</dbReference>
<dbReference type="SUPFAM" id="SSF55785">
    <property type="entry name" value="PYP-like sensor domain (PAS domain)"/>
    <property type="match status" value="5"/>
</dbReference>
<evidence type="ECO:0000256" key="5">
    <source>
        <dbReference type="ARBA" id="ARBA00022777"/>
    </source>
</evidence>
<dbReference type="InterPro" id="IPR013655">
    <property type="entry name" value="PAS_fold_3"/>
</dbReference>
<dbReference type="RefSeq" id="WP_382315697.1">
    <property type="nucleotide sequence ID" value="NZ_JBHUFD010000006.1"/>
</dbReference>
<dbReference type="Proteomes" id="UP001597197">
    <property type="component" value="Unassembled WGS sequence"/>
</dbReference>
<comment type="caution">
    <text evidence="10">The sequence shown here is derived from an EMBL/GenBank/DDBJ whole genome shotgun (WGS) entry which is preliminary data.</text>
</comment>
<keyword evidence="3" id="KW-0597">Phosphoprotein</keyword>
<dbReference type="InterPro" id="IPR036097">
    <property type="entry name" value="HisK_dim/P_sf"/>
</dbReference>
<evidence type="ECO:0000313" key="10">
    <source>
        <dbReference type="EMBL" id="MFD1874155.1"/>
    </source>
</evidence>
<dbReference type="InterPro" id="IPR001610">
    <property type="entry name" value="PAC"/>
</dbReference>
<name>A0ABW4QXL8_9BACT</name>
<dbReference type="InterPro" id="IPR052162">
    <property type="entry name" value="Sensor_kinase/Photoreceptor"/>
</dbReference>
<dbReference type="Pfam" id="PF00512">
    <property type="entry name" value="HisKA"/>
    <property type="match status" value="1"/>
</dbReference>
<feature type="domain" description="PAC" evidence="9">
    <location>
        <begin position="518"/>
        <end position="572"/>
    </location>
</feature>
<dbReference type="InterPro" id="IPR003661">
    <property type="entry name" value="HisK_dim/P_dom"/>
</dbReference>
<feature type="domain" description="PAS" evidence="8">
    <location>
        <begin position="717"/>
        <end position="769"/>
    </location>
</feature>
<dbReference type="PROSITE" id="PS50113">
    <property type="entry name" value="PAC"/>
    <property type="match status" value="3"/>
</dbReference>
<dbReference type="InterPro" id="IPR000014">
    <property type="entry name" value="PAS"/>
</dbReference>
<dbReference type="PANTHER" id="PTHR43304:SF1">
    <property type="entry name" value="PAC DOMAIN-CONTAINING PROTEIN"/>
    <property type="match status" value="1"/>
</dbReference>
<dbReference type="InterPro" id="IPR035965">
    <property type="entry name" value="PAS-like_dom_sf"/>
</dbReference>
<dbReference type="EC" id="2.7.13.3" evidence="2"/>
<dbReference type="Gene3D" id="3.30.565.10">
    <property type="entry name" value="Histidine kinase-like ATPase, C-terminal domain"/>
    <property type="match status" value="1"/>
</dbReference>
<dbReference type="PANTHER" id="PTHR43304">
    <property type="entry name" value="PHYTOCHROME-LIKE PROTEIN CPH1"/>
    <property type="match status" value="1"/>
</dbReference>
<evidence type="ECO:0000259" key="8">
    <source>
        <dbReference type="PROSITE" id="PS50112"/>
    </source>
</evidence>
<dbReference type="EMBL" id="JBHUFD010000006">
    <property type="protein sequence ID" value="MFD1874155.1"/>
    <property type="molecule type" value="Genomic_DNA"/>
</dbReference>
<dbReference type="InterPro" id="IPR000700">
    <property type="entry name" value="PAS-assoc_C"/>
</dbReference>
<dbReference type="Gene3D" id="3.30.450.20">
    <property type="entry name" value="PAS domain"/>
    <property type="match status" value="6"/>
</dbReference>
<evidence type="ECO:0000256" key="6">
    <source>
        <dbReference type="SAM" id="Coils"/>
    </source>
</evidence>
<proteinExistence type="predicted"/>
<evidence type="ECO:0000313" key="11">
    <source>
        <dbReference type="Proteomes" id="UP001597197"/>
    </source>
</evidence>
<dbReference type="NCBIfam" id="TIGR00229">
    <property type="entry name" value="sensory_box"/>
    <property type="match status" value="2"/>
</dbReference>
<gene>
    <name evidence="10" type="ORF">ACFSDX_17055</name>
</gene>
<feature type="domain" description="PAC" evidence="9">
    <location>
        <begin position="234"/>
        <end position="287"/>
    </location>
</feature>
<dbReference type="InterPro" id="IPR005467">
    <property type="entry name" value="His_kinase_dom"/>
</dbReference>
<feature type="coiled-coil region" evidence="6">
    <location>
        <begin position="838"/>
        <end position="865"/>
    </location>
</feature>
<evidence type="ECO:0000256" key="3">
    <source>
        <dbReference type="ARBA" id="ARBA00022553"/>
    </source>
</evidence>
<dbReference type="SUPFAM" id="SSF55874">
    <property type="entry name" value="ATPase domain of HSP90 chaperone/DNA topoisomerase II/histidine kinase"/>
    <property type="match status" value="1"/>
</dbReference>
<dbReference type="SMART" id="SM00387">
    <property type="entry name" value="HATPase_c"/>
    <property type="match status" value="1"/>
</dbReference>
<dbReference type="SMART" id="SM00388">
    <property type="entry name" value="HisKA"/>
    <property type="match status" value="1"/>
</dbReference>
<accession>A0ABW4QXL8</accession>
<keyword evidence="11" id="KW-1185">Reference proteome</keyword>
<evidence type="ECO:0000256" key="1">
    <source>
        <dbReference type="ARBA" id="ARBA00000085"/>
    </source>
</evidence>
<dbReference type="Pfam" id="PF02518">
    <property type="entry name" value="HATPase_c"/>
    <property type="match status" value="1"/>
</dbReference>
<dbReference type="PROSITE" id="PS50109">
    <property type="entry name" value="HIS_KIN"/>
    <property type="match status" value="1"/>
</dbReference>
<feature type="coiled-coil region" evidence="6">
    <location>
        <begin position="140"/>
        <end position="167"/>
    </location>
</feature>
<evidence type="ECO:0000259" key="9">
    <source>
        <dbReference type="PROSITE" id="PS50113"/>
    </source>
</evidence>
<dbReference type="Pfam" id="PF08447">
    <property type="entry name" value="PAS_3"/>
    <property type="match status" value="1"/>
</dbReference>
<dbReference type="SMART" id="SM00086">
    <property type="entry name" value="PAC"/>
    <property type="match status" value="4"/>
</dbReference>
<keyword evidence="5" id="KW-0418">Kinase</keyword>
<dbReference type="InterPro" id="IPR036890">
    <property type="entry name" value="HATPase_C_sf"/>
</dbReference>
<dbReference type="CDD" id="cd00130">
    <property type="entry name" value="PAS"/>
    <property type="match status" value="3"/>
</dbReference>
<dbReference type="PRINTS" id="PR00344">
    <property type="entry name" value="BCTRLSENSOR"/>
</dbReference>
<dbReference type="CDD" id="cd00082">
    <property type="entry name" value="HisKA"/>
    <property type="match status" value="1"/>
</dbReference>
<dbReference type="Gene3D" id="1.10.287.130">
    <property type="match status" value="1"/>
</dbReference>
<keyword evidence="4" id="KW-0808">Transferase</keyword>
<dbReference type="SUPFAM" id="SSF47384">
    <property type="entry name" value="Homodimeric domain of signal transducing histidine kinase"/>
    <property type="match status" value="1"/>
</dbReference>
<evidence type="ECO:0000256" key="2">
    <source>
        <dbReference type="ARBA" id="ARBA00012438"/>
    </source>
</evidence>
<comment type="catalytic activity">
    <reaction evidence="1">
        <text>ATP + protein L-histidine = ADP + protein N-phospho-L-histidine.</text>
        <dbReference type="EC" id="2.7.13.3"/>
    </reaction>
</comment>
<dbReference type="InterPro" id="IPR003594">
    <property type="entry name" value="HATPase_dom"/>
</dbReference>
<organism evidence="10 11">
    <name type="scientific">Hymenobacter bucti</name>
    <dbReference type="NCBI Taxonomy" id="1844114"/>
    <lineage>
        <taxon>Bacteria</taxon>
        <taxon>Pseudomonadati</taxon>
        <taxon>Bacteroidota</taxon>
        <taxon>Cytophagia</taxon>
        <taxon>Cytophagales</taxon>
        <taxon>Hymenobacteraceae</taxon>
        <taxon>Hymenobacter</taxon>
    </lineage>
</organism>
<evidence type="ECO:0000259" key="7">
    <source>
        <dbReference type="PROSITE" id="PS50109"/>
    </source>
</evidence>
<protein>
    <recommendedName>
        <fullName evidence="2">histidine kinase</fullName>
        <ecNumber evidence="2">2.7.13.3</ecNumber>
    </recommendedName>
</protein>
<reference evidence="11" key="1">
    <citation type="journal article" date="2019" name="Int. J. Syst. Evol. Microbiol.">
        <title>The Global Catalogue of Microorganisms (GCM) 10K type strain sequencing project: providing services to taxonomists for standard genome sequencing and annotation.</title>
        <authorList>
            <consortium name="The Broad Institute Genomics Platform"/>
            <consortium name="The Broad Institute Genome Sequencing Center for Infectious Disease"/>
            <person name="Wu L."/>
            <person name="Ma J."/>
        </authorList>
    </citation>
    <scope>NUCLEOTIDE SEQUENCE [LARGE SCALE GENOMIC DNA]</scope>
    <source>
        <strain evidence="11">CGMCC 1.15795</strain>
    </source>
</reference>
<dbReference type="PROSITE" id="PS50112">
    <property type="entry name" value="PAS"/>
    <property type="match status" value="2"/>
</dbReference>
<feature type="domain" description="Histidine kinase" evidence="7">
    <location>
        <begin position="879"/>
        <end position="1094"/>
    </location>
</feature>
<feature type="domain" description="PAC" evidence="9">
    <location>
        <begin position="794"/>
        <end position="847"/>
    </location>
</feature>
<dbReference type="SMART" id="SM00091">
    <property type="entry name" value="PAS"/>
    <property type="match status" value="5"/>
</dbReference>
<keyword evidence="6" id="KW-0175">Coiled coil</keyword>
<sequence>MAPGAPPASPYPFPDALLPTLLAVSLSAVNLLSPVYGPDGSDIVDFTLDYLNPAAQRMAGLPEQPGTTALTRFPEMAASGVFDFYRRAYAAGTPDTFEVNYQADGLDNYFRLAAQRYQDLLVVSFTDTADQPRTAVEVALREAQAAERAARADAEQQRTELRSLLEQAPVAVAVYRGPQFRVELANATTLAIWDRPLDAVLGRPVFEVLPEAATPEVVAIFERVFATGTSYTAREQPTILHRYGRPETVYWNFVFQPQRGPDGRISGIISVGTDITEQVRVRQQVEQLNQELESRVFERTQALRHAQAESVAAVQRLRHVTDSLPSTSFTVDQSGEVLYISPQWYAYTGMAPDAPLNEVWPTLIHPNDLPVIAHEYGAALAEGRPWRYEFRLRGAEGHYRWFASQGVPEPLAEAEAAGRPRQWFGSNLDIDDFQQAQHTLEQQDRRLRELLRQSPAMIAALTGPEHRFAFTNPGYDALVGHRAAPGRRVAECLPEVVGQGFIDLLDRVYRTGEPYLGHETPIELHPPGGVPTAHYLDFTYQPLRDAHGQTTGVQVFVLDVTERVRARQGAERLQAELLAAAERQAQERAAFREVFEQTPACIALLRGPEHRFDYVNRAYQDLFPGRELVGHTIAETLPDAVDQGFLALLDGVYRTGETFFGNELPLAITQPDGRPPRQAYFTFTYQVYREHGQVVGISIFAFDVAEQVRARQERAAQQQQLRDMFEQAPVAIFVVRGEEYVFEIINPGMGQIVGSPPDQVLGQRFFDLLPGLADQGYRDLLAQVWHSGQEYVAHEQEARLPYHRPGESGYYNFNYVPLRNAAGRTTGIMCVAVDVTPQVRARQQVQELNQALQATNAELGNSNQQLTLTNVDLDNFIYTASHDLKAPISNIEGLLDTLRDELPPLAAGGEVAYILELMQDSVNRFTRTIEHLTDVSRLQKEHDQPQESVLLAGIIEDVRLDLAPLLQQTGGRLDIDVRAVPTVQFSVKNLRSVVYNLLSNALKYRHPDRVPLVRVRGREEGACHVLEVQDNGLGLDLTRERELFGMFRRYHTHVEGSGIGLYMVKRMVENTGGRIEVHSTLGEGSTFTVYFPRP</sequence>